<dbReference type="PROSITE" id="PS50157">
    <property type="entry name" value="ZINC_FINGER_C2H2_2"/>
    <property type="match status" value="1"/>
</dbReference>
<keyword evidence="4" id="KW-1185">Reference proteome</keyword>
<evidence type="ECO:0000259" key="2">
    <source>
        <dbReference type="PROSITE" id="PS50157"/>
    </source>
</evidence>
<keyword evidence="1" id="KW-0479">Metal-binding</keyword>
<dbReference type="PROSITE" id="PS00028">
    <property type="entry name" value="ZINC_FINGER_C2H2_1"/>
    <property type="match status" value="1"/>
</dbReference>
<accession>A0A9P8UZ92</accession>
<organism evidence="3 4">
    <name type="scientific">Truncatella angustata</name>
    <dbReference type="NCBI Taxonomy" id="152316"/>
    <lineage>
        <taxon>Eukaryota</taxon>
        <taxon>Fungi</taxon>
        <taxon>Dikarya</taxon>
        <taxon>Ascomycota</taxon>
        <taxon>Pezizomycotina</taxon>
        <taxon>Sordariomycetes</taxon>
        <taxon>Xylariomycetidae</taxon>
        <taxon>Amphisphaeriales</taxon>
        <taxon>Sporocadaceae</taxon>
        <taxon>Truncatella</taxon>
    </lineage>
</organism>
<proteinExistence type="predicted"/>
<reference evidence="3" key="1">
    <citation type="journal article" date="2021" name="Nat. Commun.">
        <title>Genetic determinants of endophytism in the Arabidopsis root mycobiome.</title>
        <authorList>
            <person name="Mesny F."/>
            <person name="Miyauchi S."/>
            <person name="Thiergart T."/>
            <person name="Pickel B."/>
            <person name="Atanasova L."/>
            <person name="Karlsson M."/>
            <person name="Huettel B."/>
            <person name="Barry K.W."/>
            <person name="Haridas S."/>
            <person name="Chen C."/>
            <person name="Bauer D."/>
            <person name="Andreopoulos W."/>
            <person name="Pangilinan J."/>
            <person name="LaButti K."/>
            <person name="Riley R."/>
            <person name="Lipzen A."/>
            <person name="Clum A."/>
            <person name="Drula E."/>
            <person name="Henrissat B."/>
            <person name="Kohler A."/>
            <person name="Grigoriev I.V."/>
            <person name="Martin F.M."/>
            <person name="Hacquard S."/>
        </authorList>
    </citation>
    <scope>NUCLEOTIDE SEQUENCE</scope>
    <source>
        <strain evidence="3">MPI-SDFR-AT-0073</strain>
    </source>
</reference>
<sequence>MAFGTNNNHEMNIYSFCEKLPQKFAKDHAQELDGCDIFAYGGTRKTSVSDYGGFGKLVMREVVQGVQDVQDVEVIQTVVKFKCHRPNVKDPGEICGSEIKCAGVNILNHDLKIHGPNSAYTRDNTAVKGVTYDCQECTGKYSTEHSLIQHIRAAHLRRNVIGEEKEY</sequence>
<dbReference type="RefSeq" id="XP_045965239.1">
    <property type="nucleotide sequence ID" value="XM_046099345.1"/>
</dbReference>
<dbReference type="GO" id="GO:0008270">
    <property type="term" value="F:zinc ion binding"/>
    <property type="evidence" value="ECO:0007669"/>
    <property type="project" value="UniProtKB-KW"/>
</dbReference>
<protein>
    <recommendedName>
        <fullName evidence="2">C2H2-type domain-containing protein</fullName>
    </recommendedName>
</protein>
<evidence type="ECO:0000313" key="3">
    <source>
        <dbReference type="EMBL" id="KAH6661108.1"/>
    </source>
</evidence>
<dbReference type="InterPro" id="IPR013087">
    <property type="entry name" value="Znf_C2H2_type"/>
</dbReference>
<keyword evidence="1" id="KW-0862">Zinc</keyword>
<evidence type="ECO:0000256" key="1">
    <source>
        <dbReference type="PROSITE-ProRule" id="PRU00042"/>
    </source>
</evidence>
<feature type="domain" description="C2H2-type" evidence="2">
    <location>
        <begin position="132"/>
        <end position="160"/>
    </location>
</feature>
<dbReference type="Proteomes" id="UP000758603">
    <property type="component" value="Unassembled WGS sequence"/>
</dbReference>
<keyword evidence="1" id="KW-0863">Zinc-finger</keyword>
<dbReference type="GeneID" id="70128237"/>
<name>A0A9P8UZ92_9PEZI</name>
<gene>
    <name evidence="3" type="ORF">BKA67DRAFT_531181</name>
</gene>
<dbReference type="AlphaFoldDB" id="A0A9P8UZ92"/>
<evidence type="ECO:0000313" key="4">
    <source>
        <dbReference type="Proteomes" id="UP000758603"/>
    </source>
</evidence>
<dbReference type="EMBL" id="JAGPXC010000001">
    <property type="protein sequence ID" value="KAH6661108.1"/>
    <property type="molecule type" value="Genomic_DNA"/>
</dbReference>
<comment type="caution">
    <text evidence="3">The sequence shown here is derived from an EMBL/GenBank/DDBJ whole genome shotgun (WGS) entry which is preliminary data.</text>
</comment>